<dbReference type="GO" id="GO:0098719">
    <property type="term" value="P:sodium ion import across plasma membrane"/>
    <property type="evidence" value="ECO:0007669"/>
    <property type="project" value="TreeGrafter"/>
</dbReference>
<proteinExistence type="inferred from homology"/>
<evidence type="ECO:0000313" key="15">
    <source>
        <dbReference type="Proteomes" id="UP000244168"/>
    </source>
</evidence>
<dbReference type="InterPro" id="IPR018422">
    <property type="entry name" value="Cation/H_exchanger_CPA1"/>
</dbReference>
<evidence type="ECO:0000256" key="12">
    <source>
        <dbReference type="SAM" id="Phobius"/>
    </source>
</evidence>
<dbReference type="EMBL" id="QAOQ01000004">
    <property type="protein sequence ID" value="PTQ96553.1"/>
    <property type="molecule type" value="Genomic_DNA"/>
</dbReference>
<dbReference type="PANTHER" id="PTHR10110:SF195">
    <property type="entry name" value="NA(+)_H(+) ANTIPORTER NHAS2"/>
    <property type="match status" value="1"/>
</dbReference>
<sequence>MAKTKMSYLSRMNLEDILAVMLVMAALFAYINHRLIKWPPAIGIMILSLGFSMLLVFLRGFNITWLNRIGTMAADIDFRSLLMNFLLSFLLFAGAVHVDGQKLKKERLPVTVLALFGTVISAILVGVLTWLLFSWASYPVPLIYCLIFGTVISPTDPVAVLSILREARIPVSLELKIAGESLFNDGVGVVLFVTMTEAARSGTFSWGNFSLLFLQEAVGGMAYGALLGYLGFVLLRSVNDYKVEVLLTLALVAGGYGLASHLHISGPLAMVVAGLITGNKSRREGLSEASWDYLGKFWELIDEILNAILFLLVGFEMLVLKIEPVVLLIGLAGIVIMLLSRWVSVAVPVALLRRKVRFERHAVSILTWGGLKGGLSIALALSLSTGMYREVFVVMTYIIVVFSILVQGLSIGPLTRRLLKRH</sequence>
<feature type="transmembrane region" description="Helical" evidence="12">
    <location>
        <begin position="38"/>
        <end position="58"/>
    </location>
</feature>
<dbReference type="GO" id="GO:0015385">
    <property type="term" value="F:sodium:proton antiporter activity"/>
    <property type="evidence" value="ECO:0007669"/>
    <property type="project" value="InterPro"/>
</dbReference>
<keyword evidence="5" id="KW-1003">Cell membrane</keyword>
<keyword evidence="15" id="KW-1185">Reference proteome</keyword>
<comment type="subcellular location">
    <subcellularLocation>
        <location evidence="1">Cell membrane</location>
        <topology evidence="1">Multi-pass membrane protein</topology>
    </subcellularLocation>
</comment>
<reference evidence="14 15" key="1">
    <citation type="submission" date="2018-04" db="EMBL/GenBank/DDBJ databases">
        <title>Genomic Encyclopedia of Archaeal and Bacterial Type Strains, Phase II (KMG-II): from individual species to whole genera.</title>
        <authorList>
            <person name="Goeker M."/>
        </authorList>
    </citation>
    <scope>NUCLEOTIDE SEQUENCE [LARGE SCALE GENOMIC DNA]</scope>
    <source>
        <strain evidence="14 15">DSM 26809</strain>
    </source>
</reference>
<protein>
    <submittedName>
        <fullName evidence="14">Sodium/proton antiporter (CPA1 family)</fullName>
    </submittedName>
</protein>
<comment type="caution">
    <text evidence="14">The sequence shown here is derived from an EMBL/GenBank/DDBJ whole genome shotgun (WGS) entry which is preliminary data.</text>
</comment>
<dbReference type="GO" id="GO:0015386">
    <property type="term" value="F:potassium:proton antiporter activity"/>
    <property type="evidence" value="ECO:0007669"/>
    <property type="project" value="TreeGrafter"/>
</dbReference>
<evidence type="ECO:0000256" key="9">
    <source>
        <dbReference type="ARBA" id="ARBA00023065"/>
    </source>
</evidence>
<keyword evidence="10 12" id="KW-0472">Membrane</keyword>
<dbReference type="AlphaFoldDB" id="A0A2T5J8Z9"/>
<evidence type="ECO:0000256" key="11">
    <source>
        <dbReference type="ARBA" id="ARBA00023201"/>
    </source>
</evidence>
<evidence type="ECO:0000256" key="3">
    <source>
        <dbReference type="ARBA" id="ARBA00022448"/>
    </source>
</evidence>
<dbReference type="Gene3D" id="6.10.140.1330">
    <property type="match status" value="1"/>
</dbReference>
<feature type="transmembrane region" description="Helical" evidence="12">
    <location>
        <begin position="141"/>
        <end position="164"/>
    </location>
</feature>
<dbReference type="Proteomes" id="UP000244168">
    <property type="component" value="Unassembled WGS sequence"/>
</dbReference>
<accession>A0A2T5J8Z9</accession>
<feature type="transmembrane region" description="Helical" evidence="12">
    <location>
        <begin position="363"/>
        <end position="385"/>
    </location>
</feature>
<feature type="transmembrane region" description="Helical" evidence="12">
    <location>
        <begin position="110"/>
        <end position="135"/>
    </location>
</feature>
<evidence type="ECO:0000256" key="7">
    <source>
        <dbReference type="ARBA" id="ARBA00022989"/>
    </source>
</evidence>
<dbReference type="GO" id="GO:0051453">
    <property type="term" value="P:regulation of intracellular pH"/>
    <property type="evidence" value="ECO:0007669"/>
    <property type="project" value="TreeGrafter"/>
</dbReference>
<keyword evidence="7 12" id="KW-1133">Transmembrane helix</keyword>
<organism evidence="14 15">
    <name type="scientific">Mucilaginibacter yixingensis</name>
    <dbReference type="NCBI Taxonomy" id="1295612"/>
    <lineage>
        <taxon>Bacteria</taxon>
        <taxon>Pseudomonadati</taxon>
        <taxon>Bacteroidota</taxon>
        <taxon>Sphingobacteriia</taxon>
        <taxon>Sphingobacteriales</taxon>
        <taxon>Sphingobacteriaceae</taxon>
        <taxon>Mucilaginibacter</taxon>
    </lineage>
</organism>
<evidence type="ECO:0000256" key="5">
    <source>
        <dbReference type="ARBA" id="ARBA00022475"/>
    </source>
</evidence>
<dbReference type="Pfam" id="PF00999">
    <property type="entry name" value="Na_H_Exchanger"/>
    <property type="match status" value="1"/>
</dbReference>
<feature type="transmembrane region" description="Helical" evidence="12">
    <location>
        <begin position="78"/>
        <end position="98"/>
    </location>
</feature>
<feature type="transmembrane region" description="Helical" evidence="12">
    <location>
        <begin position="325"/>
        <end position="351"/>
    </location>
</feature>
<keyword evidence="11" id="KW-0739">Sodium transport</keyword>
<keyword evidence="9" id="KW-0406">Ion transport</keyword>
<keyword evidence="6 12" id="KW-0812">Transmembrane</keyword>
<keyword evidence="8" id="KW-0915">Sodium</keyword>
<keyword evidence="3" id="KW-0813">Transport</keyword>
<evidence type="ECO:0000313" key="14">
    <source>
        <dbReference type="EMBL" id="PTQ96553.1"/>
    </source>
</evidence>
<keyword evidence="4" id="KW-0050">Antiport</keyword>
<evidence type="ECO:0000256" key="8">
    <source>
        <dbReference type="ARBA" id="ARBA00023053"/>
    </source>
</evidence>
<evidence type="ECO:0000256" key="10">
    <source>
        <dbReference type="ARBA" id="ARBA00023136"/>
    </source>
</evidence>
<gene>
    <name evidence="14" type="ORF">C8P68_10437</name>
</gene>
<evidence type="ECO:0000256" key="6">
    <source>
        <dbReference type="ARBA" id="ARBA00022692"/>
    </source>
</evidence>
<dbReference type="InterPro" id="IPR006153">
    <property type="entry name" value="Cation/H_exchanger_TM"/>
</dbReference>
<evidence type="ECO:0000256" key="4">
    <source>
        <dbReference type="ARBA" id="ARBA00022449"/>
    </source>
</evidence>
<feature type="transmembrane region" description="Helical" evidence="12">
    <location>
        <begin position="12"/>
        <end position="31"/>
    </location>
</feature>
<feature type="transmembrane region" description="Helical" evidence="12">
    <location>
        <begin position="391"/>
        <end position="412"/>
    </location>
</feature>
<evidence type="ECO:0000256" key="1">
    <source>
        <dbReference type="ARBA" id="ARBA00004651"/>
    </source>
</evidence>
<evidence type="ECO:0000256" key="2">
    <source>
        <dbReference type="ARBA" id="ARBA00007367"/>
    </source>
</evidence>
<feature type="transmembrane region" description="Helical" evidence="12">
    <location>
        <begin position="209"/>
        <end position="235"/>
    </location>
</feature>
<dbReference type="PANTHER" id="PTHR10110">
    <property type="entry name" value="SODIUM/HYDROGEN EXCHANGER"/>
    <property type="match status" value="1"/>
</dbReference>
<comment type="similarity">
    <text evidence="2">Belongs to the monovalent cation:proton antiporter 1 (CPA1) transporter (TC 2.A.36) family.</text>
</comment>
<name>A0A2T5J8Z9_9SPHI</name>
<evidence type="ECO:0000259" key="13">
    <source>
        <dbReference type="Pfam" id="PF00999"/>
    </source>
</evidence>
<dbReference type="GO" id="GO:0005886">
    <property type="term" value="C:plasma membrane"/>
    <property type="evidence" value="ECO:0007669"/>
    <property type="project" value="UniProtKB-SubCell"/>
</dbReference>
<feature type="domain" description="Cation/H+ exchanger transmembrane" evidence="13">
    <location>
        <begin position="24"/>
        <end position="416"/>
    </location>
</feature>